<feature type="region of interest" description="Disordered" evidence="2">
    <location>
        <begin position="695"/>
        <end position="717"/>
    </location>
</feature>
<evidence type="ECO:0000313" key="3">
    <source>
        <dbReference type="EMBL" id="KAK4822178.1"/>
    </source>
</evidence>
<dbReference type="GO" id="GO:0005634">
    <property type="term" value="C:nucleus"/>
    <property type="evidence" value="ECO:0007669"/>
    <property type="project" value="TreeGrafter"/>
</dbReference>
<feature type="region of interest" description="Disordered" evidence="2">
    <location>
        <begin position="237"/>
        <end position="261"/>
    </location>
</feature>
<keyword evidence="4" id="KW-1185">Reference proteome</keyword>
<dbReference type="GO" id="GO:0007052">
    <property type="term" value="P:mitotic spindle organization"/>
    <property type="evidence" value="ECO:0007669"/>
    <property type="project" value="TreeGrafter"/>
</dbReference>
<dbReference type="EMBL" id="JAUNZN010000004">
    <property type="protein sequence ID" value="KAK4822178.1"/>
    <property type="molecule type" value="Genomic_DNA"/>
</dbReference>
<comment type="similarity">
    <text evidence="1">Belongs to the SAPAP family.</text>
</comment>
<accession>A0AAN7N5G7</accession>
<dbReference type="InterPro" id="IPR005026">
    <property type="entry name" value="SAPAP"/>
</dbReference>
<reference evidence="3 4" key="1">
    <citation type="journal article" date="2023" name="J. Hered.">
        <title>Chromosome-level genome of the wood stork (Mycteria americana) provides insight into avian chromosome evolution.</title>
        <authorList>
            <person name="Flamio R. Jr."/>
            <person name="Ramstad K.M."/>
        </authorList>
    </citation>
    <scope>NUCLEOTIDE SEQUENCE [LARGE SCALE GENOMIC DNA]</scope>
    <source>
        <strain evidence="3">JAX WOST 10</strain>
    </source>
</reference>
<sequence>MLSAANEYQAWRSQMTNKQPAPGFRLCPSTVGRERANESLWVGRDWPMSVAGVIKMAATSQFASRYKKDLSTETLRTKVARRKSMLQKENRHKLFEKGRQFGLADVNVQRSKERGISQINETSEMCSQENSSVKQKQSTNAATKRINERKEMLQRYKEEKELRKLREQREKAKKGVFKVGLYRPTAPGFLSLVPEDPVIVKPRDKAAPAFSGRITRSKAKNQEEKTVIPTASKHSTVCANGHSVRPTQAGRKQMSTDKVTEKEKVLQTAVQTASNVRITRAASSAARQMLKTTATAATTGNQSQRKTANVGKQRKAIKPDITEVIPSKREVDKNAQVDPAMKDTAADSKHSVSVELQQEQTSRENKTSSTPGRSRTRSFAPQNFVFQPLNGLATYKVTPMTPSRANAFLTLDAFWDFSKSPVNIVEKSSEIKAQEPNLKSQISPAGKGIQEQQITTSLKGEKASESDHKTSIWRSNETIPVSTDITPLETKSDDIREQEHDVPYFRNVLRSETERLVSQCLQWDGKLELDIPEDAKDLIRTTVGQTRLLIAERFKQFEGLVDNCEFKRGEKETTCTDLDGFWDMVNFQIEDVNKKFDDLKKLQDNEWQPLDVPSKAIVKKKTIPNGVSKPKLGAAGRTAARNRLAAIKAAMRDKMKHDGAGDCTHQEKLPEVEKVVFEAGFFRIESPVKTFPGLLSKTPQRYSQRTSEKLATPRSSSRALLQSIPSVLCNPEDTTAKQTPPVLEGFHPAQNLKMHQFPTGKTPPLEKLPGGFLEQSISVVAEEHSPVAGTGEETKVLENSGSELKVMDGTEEMELSAAEQQGQDIVMCSPEKETCTETNFAQSGEPKIHQTDVSCSDLTSIDRNPFDMPMLDAELPFTPVKSKAQKFAAAEAFTDLIVFSPLSSSGEK</sequence>
<dbReference type="GO" id="GO:0005737">
    <property type="term" value="C:cytoplasm"/>
    <property type="evidence" value="ECO:0007669"/>
    <property type="project" value="TreeGrafter"/>
</dbReference>
<dbReference type="GO" id="GO:0008017">
    <property type="term" value="F:microtubule binding"/>
    <property type="evidence" value="ECO:0007669"/>
    <property type="project" value="TreeGrafter"/>
</dbReference>
<protein>
    <recommendedName>
        <fullName evidence="5">DLG associated protein 5</fullName>
    </recommendedName>
</protein>
<dbReference type="PANTHER" id="PTHR12353:SF1">
    <property type="entry name" value="DISKS LARGE-ASSOCIATED PROTEIN 5"/>
    <property type="match status" value="1"/>
</dbReference>
<dbReference type="PANTHER" id="PTHR12353">
    <property type="entry name" value="DISKS LARGE-ASSOCIATED PROTEIN DAP SAP90/PSD-95-ASSOCIATED PROTEIN"/>
    <property type="match status" value="1"/>
</dbReference>
<dbReference type="GO" id="GO:0007059">
    <property type="term" value="P:chromosome segregation"/>
    <property type="evidence" value="ECO:0007669"/>
    <property type="project" value="TreeGrafter"/>
</dbReference>
<name>A0AAN7N5G7_MYCAM</name>
<feature type="compositionally biased region" description="Polar residues" evidence="2">
    <location>
        <begin position="294"/>
        <end position="307"/>
    </location>
</feature>
<evidence type="ECO:0000256" key="2">
    <source>
        <dbReference type="SAM" id="MobiDB-lite"/>
    </source>
</evidence>
<evidence type="ECO:0000256" key="1">
    <source>
        <dbReference type="ARBA" id="ARBA00008839"/>
    </source>
</evidence>
<dbReference type="Proteomes" id="UP001333110">
    <property type="component" value="Unassembled WGS sequence"/>
</dbReference>
<organism evidence="3 4">
    <name type="scientific">Mycteria americana</name>
    <name type="common">Wood stork</name>
    <dbReference type="NCBI Taxonomy" id="33587"/>
    <lineage>
        <taxon>Eukaryota</taxon>
        <taxon>Metazoa</taxon>
        <taxon>Chordata</taxon>
        <taxon>Craniata</taxon>
        <taxon>Vertebrata</taxon>
        <taxon>Euteleostomi</taxon>
        <taxon>Archelosauria</taxon>
        <taxon>Archosauria</taxon>
        <taxon>Dinosauria</taxon>
        <taxon>Saurischia</taxon>
        <taxon>Theropoda</taxon>
        <taxon>Coelurosauria</taxon>
        <taxon>Aves</taxon>
        <taxon>Neognathae</taxon>
        <taxon>Neoaves</taxon>
        <taxon>Aequornithes</taxon>
        <taxon>Ciconiiformes</taxon>
        <taxon>Ciconiidae</taxon>
        <taxon>Mycteria</taxon>
    </lineage>
</organism>
<comment type="caution">
    <text evidence="3">The sequence shown here is derived from an EMBL/GenBank/DDBJ whole genome shotgun (WGS) entry which is preliminary data.</text>
</comment>
<dbReference type="GO" id="GO:0051382">
    <property type="term" value="P:kinetochore assembly"/>
    <property type="evidence" value="ECO:0007669"/>
    <property type="project" value="TreeGrafter"/>
</dbReference>
<dbReference type="Pfam" id="PF03359">
    <property type="entry name" value="GKAP"/>
    <property type="match status" value="1"/>
</dbReference>
<evidence type="ECO:0000313" key="4">
    <source>
        <dbReference type="Proteomes" id="UP001333110"/>
    </source>
</evidence>
<proteinExistence type="inferred from homology"/>
<feature type="compositionally biased region" description="Basic and acidic residues" evidence="2">
    <location>
        <begin position="317"/>
        <end position="352"/>
    </location>
</feature>
<feature type="region of interest" description="Disordered" evidence="2">
    <location>
        <begin position="122"/>
        <end position="142"/>
    </location>
</feature>
<gene>
    <name evidence="3" type="ORF">QYF61_010726</name>
</gene>
<dbReference type="GO" id="GO:0007346">
    <property type="term" value="P:regulation of mitotic cell cycle"/>
    <property type="evidence" value="ECO:0007669"/>
    <property type="project" value="TreeGrafter"/>
</dbReference>
<dbReference type="GO" id="GO:0051642">
    <property type="term" value="P:centrosome localization"/>
    <property type="evidence" value="ECO:0007669"/>
    <property type="project" value="TreeGrafter"/>
</dbReference>
<feature type="region of interest" description="Disordered" evidence="2">
    <location>
        <begin position="294"/>
        <end position="379"/>
    </location>
</feature>
<dbReference type="GO" id="GO:0031616">
    <property type="term" value="C:spindle pole centrosome"/>
    <property type="evidence" value="ECO:0007669"/>
    <property type="project" value="TreeGrafter"/>
</dbReference>
<dbReference type="AlphaFoldDB" id="A0AAN7N5G7"/>
<evidence type="ECO:0008006" key="5">
    <source>
        <dbReference type="Google" id="ProtNLM"/>
    </source>
</evidence>
<dbReference type="GO" id="GO:0023052">
    <property type="term" value="P:signaling"/>
    <property type="evidence" value="ECO:0007669"/>
    <property type="project" value="InterPro"/>
</dbReference>